<feature type="signal peptide" evidence="1">
    <location>
        <begin position="1"/>
        <end position="19"/>
    </location>
</feature>
<organism evidence="2 3">
    <name type="scientific">Tanacetum coccineum</name>
    <dbReference type="NCBI Taxonomy" id="301880"/>
    <lineage>
        <taxon>Eukaryota</taxon>
        <taxon>Viridiplantae</taxon>
        <taxon>Streptophyta</taxon>
        <taxon>Embryophyta</taxon>
        <taxon>Tracheophyta</taxon>
        <taxon>Spermatophyta</taxon>
        <taxon>Magnoliopsida</taxon>
        <taxon>eudicotyledons</taxon>
        <taxon>Gunneridae</taxon>
        <taxon>Pentapetalae</taxon>
        <taxon>asterids</taxon>
        <taxon>campanulids</taxon>
        <taxon>Asterales</taxon>
        <taxon>Asteraceae</taxon>
        <taxon>Asteroideae</taxon>
        <taxon>Anthemideae</taxon>
        <taxon>Anthemidinae</taxon>
        <taxon>Tanacetum</taxon>
    </lineage>
</organism>
<dbReference type="EMBL" id="BQNB010020613">
    <property type="protein sequence ID" value="GJT97786.1"/>
    <property type="molecule type" value="Genomic_DNA"/>
</dbReference>
<sequence>MFMGDVSIFLFLVFDEVQRLLLVDVDLDEGVTSLTTSLPLLLVVACDLDDVICLDDGAMVCEVLVLDYGILDNVVQQQQVLMGWHSWLSSQHGFHWVHSDTI</sequence>
<reference evidence="2" key="1">
    <citation type="journal article" date="2022" name="Int. J. Mol. Sci.">
        <title>Draft Genome of Tanacetum Coccineum: Genomic Comparison of Closely Related Tanacetum-Family Plants.</title>
        <authorList>
            <person name="Yamashiro T."/>
            <person name="Shiraishi A."/>
            <person name="Nakayama K."/>
            <person name="Satake H."/>
        </authorList>
    </citation>
    <scope>NUCLEOTIDE SEQUENCE</scope>
</reference>
<evidence type="ECO:0000313" key="2">
    <source>
        <dbReference type="EMBL" id="GJT97786.1"/>
    </source>
</evidence>
<reference evidence="2" key="2">
    <citation type="submission" date="2022-01" db="EMBL/GenBank/DDBJ databases">
        <authorList>
            <person name="Yamashiro T."/>
            <person name="Shiraishi A."/>
            <person name="Satake H."/>
            <person name="Nakayama K."/>
        </authorList>
    </citation>
    <scope>NUCLEOTIDE SEQUENCE</scope>
</reference>
<evidence type="ECO:0008006" key="4">
    <source>
        <dbReference type="Google" id="ProtNLM"/>
    </source>
</evidence>
<keyword evidence="1" id="KW-0732">Signal</keyword>
<comment type="caution">
    <text evidence="2">The sequence shown here is derived from an EMBL/GenBank/DDBJ whole genome shotgun (WGS) entry which is preliminary data.</text>
</comment>
<accession>A0ABQ5ICB3</accession>
<protein>
    <recommendedName>
        <fullName evidence="4">Secreted protein</fullName>
    </recommendedName>
</protein>
<evidence type="ECO:0000256" key="1">
    <source>
        <dbReference type="SAM" id="SignalP"/>
    </source>
</evidence>
<dbReference type="Proteomes" id="UP001151760">
    <property type="component" value="Unassembled WGS sequence"/>
</dbReference>
<feature type="chain" id="PRO_5045945363" description="Secreted protein" evidence="1">
    <location>
        <begin position="20"/>
        <end position="102"/>
    </location>
</feature>
<evidence type="ECO:0000313" key="3">
    <source>
        <dbReference type="Proteomes" id="UP001151760"/>
    </source>
</evidence>
<gene>
    <name evidence="2" type="ORF">Tco_1093304</name>
</gene>
<keyword evidence="3" id="KW-1185">Reference proteome</keyword>
<name>A0ABQ5ICB3_9ASTR</name>
<proteinExistence type="predicted"/>